<sequence>MKEHMNPIQKYLKNLFAKKRVLGNDAKLTGLAKADAILTSLVNEEKVPGISVTVLKKGEIVLQKGYGHADLEKKIPVHPKKTIFRIASVSKPIAATALAQMVADGQIDLDASLYTYVPYYPRKTYDFTIRQLASHTAGIRGYRGIEYGLNKPYSIKQGINVFKDDDLLFEPGTDYFYTSYDWVLISLAMQEISRIPFEDYVREKVLSPLGMKNTFVPNVNLGTVEGFSDGKAASNTLDLTAFYSKNRKGFRKAIPVNNFFKMAGGGYLSTSDDIAKFGQTYLDGKILFENVLSQFLTSVVVKGTPTYYGLGWQVSQDKKGRPFYGHVGNGVGGYSNFFVYPEQQMVFAILVNCTSPNIQMELDEVIDTLLVSCAEES</sequence>
<feature type="domain" description="Beta-lactamase-related" evidence="1">
    <location>
        <begin position="35"/>
        <end position="357"/>
    </location>
</feature>
<organism evidence="2 3">
    <name type="scientific">Kriegella aquimaris</name>
    <dbReference type="NCBI Taxonomy" id="192904"/>
    <lineage>
        <taxon>Bacteria</taxon>
        <taxon>Pseudomonadati</taxon>
        <taxon>Bacteroidota</taxon>
        <taxon>Flavobacteriia</taxon>
        <taxon>Flavobacteriales</taxon>
        <taxon>Flavobacteriaceae</taxon>
        <taxon>Kriegella</taxon>
    </lineage>
</organism>
<evidence type="ECO:0000313" key="3">
    <source>
        <dbReference type="Proteomes" id="UP000199440"/>
    </source>
</evidence>
<evidence type="ECO:0000313" key="2">
    <source>
        <dbReference type="EMBL" id="SDM01579.1"/>
    </source>
</evidence>
<dbReference type="Pfam" id="PF00144">
    <property type="entry name" value="Beta-lactamase"/>
    <property type="match status" value="1"/>
</dbReference>
<evidence type="ECO:0000259" key="1">
    <source>
        <dbReference type="Pfam" id="PF00144"/>
    </source>
</evidence>
<protein>
    <submittedName>
        <fullName evidence="2">CubicO group peptidase, beta-lactamase class C family</fullName>
    </submittedName>
</protein>
<dbReference type="SUPFAM" id="SSF56601">
    <property type="entry name" value="beta-lactamase/transpeptidase-like"/>
    <property type="match status" value="1"/>
</dbReference>
<reference evidence="2 3" key="1">
    <citation type="submission" date="2016-10" db="EMBL/GenBank/DDBJ databases">
        <authorList>
            <person name="de Groot N.N."/>
        </authorList>
    </citation>
    <scope>NUCLEOTIDE SEQUENCE [LARGE SCALE GENOMIC DNA]</scope>
    <source>
        <strain evidence="2 3">DSM 19886</strain>
    </source>
</reference>
<dbReference type="STRING" id="192904.SAMN04488514_104124"/>
<dbReference type="PANTHER" id="PTHR46825:SF9">
    <property type="entry name" value="BETA-LACTAMASE-RELATED DOMAIN-CONTAINING PROTEIN"/>
    <property type="match status" value="1"/>
</dbReference>
<gene>
    <name evidence="2" type="ORF">SAMN04488514_104124</name>
</gene>
<dbReference type="InterPro" id="IPR050491">
    <property type="entry name" value="AmpC-like"/>
</dbReference>
<dbReference type="PANTHER" id="PTHR46825">
    <property type="entry name" value="D-ALANYL-D-ALANINE-CARBOXYPEPTIDASE/ENDOPEPTIDASE AMPH"/>
    <property type="match status" value="1"/>
</dbReference>
<dbReference type="AlphaFoldDB" id="A0A1G9PS84"/>
<proteinExistence type="predicted"/>
<keyword evidence="3" id="KW-1185">Reference proteome</keyword>
<accession>A0A1G9PS84</accession>
<dbReference type="InterPro" id="IPR001466">
    <property type="entry name" value="Beta-lactam-related"/>
</dbReference>
<dbReference type="Proteomes" id="UP000199440">
    <property type="component" value="Unassembled WGS sequence"/>
</dbReference>
<dbReference type="Gene3D" id="3.40.710.10">
    <property type="entry name" value="DD-peptidase/beta-lactamase superfamily"/>
    <property type="match status" value="1"/>
</dbReference>
<name>A0A1G9PS84_9FLAO</name>
<dbReference type="InterPro" id="IPR012338">
    <property type="entry name" value="Beta-lactam/transpept-like"/>
</dbReference>
<dbReference type="EMBL" id="FNGV01000004">
    <property type="protein sequence ID" value="SDM01579.1"/>
    <property type="molecule type" value="Genomic_DNA"/>
</dbReference>
<dbReference type="RefSeq" id="WP_245731390.1">
    <property type="nucleotide sequence ID" value="NZ_FNGV01000004.1"/>
</dbReference>